<evidence type="ECO:0000313" key="2">
    <source>
        <dbReference type="EMBL" id="EAW82201.1"/>
    </source>
</evidence>
<gene>
    <name evidence="2" type="ORF">hCG_1995004</name>
</gene>
<proteinExistence type="evidence at transcript level"/>
<reference evidence="1" key="2">
    <citation type="submission" date="2003-07" db="EMBL/GenBank/DDBJ databases">
        <title>NEDO human cDNA sequencing project.</title>
        <authorList>
            <person name="Tashiro H."/>
            <person name="Yamazaki M."/>
            <person name="Watanabe K."/>
            <person name="Kumagai A."/>
            <person name="Itakura S."/>
            <person name="Fukuzumi Y."/>
            <person name="Fujimori Y."/>
            <person name="Komiyama M."/>
            <person name="Sugiyama T."/>
            <person name="Irie R."/>
            <person name="Otsuki T."/>
            <person name="Sato H."/>
            <person name="Wakamatsu A."/>
            <person name="Ishii S."/>
            <person name="Yamamoto J."/>
            <person name="Isono Y."/>
            <person name="Kawai-Hio Y."/>
            <person name="Saito K."/>
            <person name="Nishikawa T."/>
            <person name="Kimura K."/>
            <person name="Yamashita H."/>
            <person name="Matsuo K."/>
            <person name="Nakamura Y."/>
            <person name="Sekine M."/>
            <person name="Kikuchi H."/>
            <person name="Kanda K."/>
            <person name="Wagatsuma M."/>
            <person name="Murakawa K."/>
            <person name="Kanehori K."/>
            <person name="Takahashi-Fujii A."/>
            <person name="Oshima A."/>
            <person name="Sugiyama A."/>
            <person name="Kawakami B."/>
            <person name="Suzuki Y."/>
            <person name="Sugano S."/>
            <person name="Nagahari K."/>
            <person name="Masuho Y."/>
            <person name="Nagai K."/>
            <person name="Isogai T."/>
        </authorList>
    </citation>
    <scope>NUCLEOTIDE SEQUENCE</scope>
    <source>
        <tissue evidence="1">Testis</tissue>
    </source>
</reference>
<reference evidence="2" key="1">
    <citation type="journal article" date="2001" name="Science">
        <title>The sequence of the human genome.</title>
        <authorList>
            <person name="Venter J.C."/>
            <person name="Adams M.D."/>
            <person name="Myers E.W."/>
            <person name="Li P.W."/>
            <person name="Mural R.J."/>
            <person name="Sutton G.G."/>
            <person name="Smith H.O."/>
            <person name="Yandell M."/>
            <person name="Evans C.A."/>
            <person name="Holt R.A."/>
            <person name="Gocayne J.D."/>
            <person name="Amanatides P."/>
            <person name="Ballew R.M."/>
            <person name="Huson D.H."/>
            <person name="Wortman J.R."/>
            <person name="Zhang Q."/>
            <person name="Kodira C.D."/>
            <person name="Zheng X.H."/>
            <person name="Chen L."/>
            <person name="Skupski M."/>
            <person name="Subramanian G."/>
            <person name="Thomas P.D."/>
            <person name="Zhang J."/>
            <person name="Gabor Miklos G.L."/>
            <person name="Nelson C."/>
            <person name="Broder S."/>
            <person name="Clark A.G."/>
            <person name="Nadeau J."/>
            <person name="McKusick V.A."/>
            <person name="Zinder N."/>
            <person name="Levine A.J."/>
            <person name="Roberts R.J."/>
            <person name="Simon M."/>
            <person name="Slayman C."/>
            <person name="Hunkapiller M."/>
            <person name="Bolanos R."/>
            <person name="Delcher A."/>
            <person name="Dew I."/>
            <person name="Fasulo D."/>
            <person name="Flanigan M."/>
            <person name="Florea L."/>
            <person name="Halpern A."/>
            <person name="Hannenhalli S."/>
            <person name="Kravitz S."/>
            <person name="Levy S."/>
            <person name="Mobarry C."/>
            <person name="Reinert K."/>
            <person name="Remington K."/>
            <person name="Abu-Threideh J."/>
            <person name="Beasley E."/>
            <person name="Biddick K."/>
            <person name="Bonazzi V."/>
            <person name="Brandon R."/>
            <person name="Cargill M."/>
            <person name="Chandramouliswaran I."/>
            <person name="Charlab R."/>
            <person name="Chaturvedi K."/>
            <person name="Deng Z."/>
            <person name="Di Francesco V."/>
            <person name="Dunn P."/>
            <person name="Eilbeck K."/>
            <person name="Evangelista C."/>
            <person name="Gabrielian A.E."/>
            <person name="Gan W."/>
            <person name="Ge W."/>
            <person name="Gong F."/>
            <person name="Gu Z."/>
            <person name="Guan P."/>
            <person name="Heiman T.J."/>
            <person name="Higgins M.E."/>
            <person name="Ji R.R."/>
            <person name="Ke Z."/>
            <person name="Ketchum K.A."/>
            <person name="Lai Z."/>
            <person name="Lei Y."/>
            <person name="Li Z."/>
            <person name="Li J."/>
            <person name="Liang Y."/>
            <person name="Lin X."/>
            <person name="Lu F."/>
            <person name="Merkulov G.V."/>
            <person name="Milshina N."/>
            <person name="Moore H.M."/>
            <person name="Naik A.K."/>
            <person name="Narayan V.A."/>
            <person name="Neelam B."/>
            <person name="Nusskern D."/>
            <person name="Rusch D.B."/>
            <person name="Salzberg S."/>
            <person name="Shao W."/>
            <person name="Shue B."/>
            <person name="Sun J."/>
            <person name="Wang Z."/>
            <person name="Wang A."/>
            <person name="Wang X."/>
            <person name="Wang J."/>
            <person name="Wei M."/>
            <person name="Wides R."/>
            <person name="Xiao C."/>
            <person name="Yan C."/>
            <person name="Yao A."/>
            <person name="Ye J."/>
            <person name="Zhan M."/>
            <person name="Zhang W."/>
            <person name="Zhang H."/>
            <person name="Zhao Q."/>
            <person name="Zheng L."/>
            <person name="Zhong F."/>
            <person name="Zhong W."/>
            <person name="Zhu S."/>
            <person name="Zhao S."/>
            <person name="Gilbert D."/>
            <person name="Baumhueter S."/>
            <person name="Spier G."/>
            <person name="Carter C."/>
            <person name="Cravchik A."/>
            <person name="Woodage T."/>
            <person name="Ali F."/>
            <person name="An H."/>
            <person name="Awe A."/>
            <person name="Baldwin D."/>
            <person name="Baden H."/>
            <person name="Barnstead M."/>
            <person name="Barrow I."/>
            <person name="Beeson K."/>
            <person name="Busam D."/>
            <person name="Carver A."/>
            <person name="Center A."/>
            <person name="Cheng M.L."/>
            <person name="Curry L."/>
            <person name="Danaher S."/>
            <person name="Davenport L."/>
            <person name="Desilets R."/>
            <person name="Dietz S."/>
            <person name="Dodson K."/>
            <person name="Doup L."/>
            <person name="Ferriera S."/>
            <person name="Garg N."/>
            <person name="Gluecksmann A."/>
            <person name="Hart B."/>
            <person name="Haynes J."/>
            <person name="Haynes C."/>
            <person name="Heiner C."/>
            <person name="Hladun S."/>
            <person name="Hostin D."/>
            <person name="Houck J."/>
            <person name="Howland T."/>
            <person name="Ibegwam C."/>
            <person name="Johnson J."/>
            <person name="Kalush F."/>
            <person name="Kline L."/>
            <person name="Koduru S."/>
            <person name="Love A."/>
            <person name="Mann F."/>
            <person name="May D."/>
            <person name="McCawley S."/>
            <person name="McIntosh T."/>
            <person name="McMullen I."/>
            <person name="Moy M."/>
            <person name="Moy L."/>
            <person name="Murphy B."/>
            <person name="Nelson K."/>
            <person name="Pfannkoch C."/>
            <person name="Pratts E."/>
            <person name="Puri V."/>
            <person name="Qureshi H."/>
            <person name="Reardon M."/>
            <person name="Rodriguez R."/>
            <person name="Rogers Y.H."/>
            <person name="Romblad D."/>
            <person name="Ruhfel B."/>
            <person name="Scott R."/>
            <person name="Sitter C."/>
            <person name="Smallwood M."/>
            <person name="Stewart E."/>
            <person name="Strong R."/>
            <person name="Suh E."/>
            <person name="Thomas R."/>
            <person name="Tint N.N."/>
            <person name="Tse S."/>
            <person name="Vech C."/>
            <person name="Wang G."/>
            <person name="Wetter J."/>
            <person name="Williams S."/>
            <person name="Williams M."/>
            <person name="Windsor S."/>
            <person name="Winn-Deen E."/>
            <person name="Wolfe K."/>
            <person name="Zaveri J."/>
            <person name="Zaveri K."/>
            <person name="Abril J.F."/>
            <person name="Guigo R."/>
            <person name="Campbell M.J."/>
            <person name="Sjolander K.V."/>
            <person name="Karlak B."/>
            <person name="Kejariwal A."/>
            <person name="Mi H."/>
            <person name="Lazareva B."/>
            <person name="Hatton T."/>
            <person name="Narechania A."/>
            <person name="Diemer K."/>
            <person name="Muruganujan A."/>
            <person name="Guo N."/>
            <person name="Sato S."/>
            <person name="Bafna V."/>
            <person name="Istrail S."/>
            <person name="Lippert R."/>
            <person name="Schwartz R."/>
            <person name="Walenz B."/>
            <person name="Yooseph S."/>
            <person name="Allen D."/>
            <person name="Basu A."/>
            <person name="Baxendale J."/>
            <person name="Blick L."/>
            <person name="Caminha M."/>
            <person name="Carnes-Stine J."/>
            <person name="Caulk P."/>
            <person name="Chiang Y.H."/>
            <person name="Coyne M."/>
            <person name="Dahlke C."/>
            <person name="Mays A."/>
            <person name="Dombroski M."/>
            <person name="Donnelly M."/>
            <person name="Ely D."/>
            <person name="Esparham S."/>
            <person name="Fosler C."/>
            <person name="Gire H."/>
            <person name="Glanowski S."/>
            <person name="Glasser K."/>
            <person name="Glodek A."/>
            <person name="Gorokhov M."/>
            <person name="Graham K."/>
            <person name="Gropman B."/>
            <person name="Harris M."/>
            <person name="Heil J."/>
            <person name="Henderson S."/>
            <person name="Hoover J."/>
            <person name="Jennings D."/>
            <person name="Jordan C."/>
            <person name="Jordan J."/>
            <person name="Kasha J."/>
            <person name="Kagan L."/>
            <person name="Kraft C."/>
            <person name="Levitsky A."/>
            <person name="Lewis M."/>
            <person name="Liu X."/>
            <person name="Lopez J."/>
            <person name="Ma D."/>
            <person name="Majoros W."/>
            <person name="McDaniel J."/>
            <person name="Murphy S."/>
            <person name="Newman M."/>
            <person name="Nguyen T."/>
            <person name="Nguyen N."/>
            <person name="Nodell M."/>
            <person name="Pan S."/>
            <person name="Peck J."/>
            <person name="Peterson M."/>
            <person name="Rowe W."/>
            <person name="Sanders R."/>
            <person name="Scott J."/>
            <person name="Simpson M."/>
            <person name="Smith T."/>
            <person name="Sprague A."/>
            <person name="Stockwell T."/>
            <person name="Turner R."/>
            <person name="Venter E."/>
            <person name="Wang M."/>
            <person name="Wen M."/>
            <person name="Wu D."/>
            <person name="Wu M."/>
            <person name="Xia A."/>
            <person name="Zandieh A."/>
            <person name="Zhu X."/>
        </authorList>
    </citation>
    <scope>NUCLEOTIDE SEQUENCE</scope>
</reference>
<dbReference type="EMBL" id="CH471162">
    <property type="protein sequence ID" value="EAW82201.1"/>
    <property type="molecule type" value="Genomic_DNA"/>
</dbReference>
<dbReference type="AlphaFoldDB" id="Q6ZUA6"/>
<name>Q6ZUA6_HUMAN</name>
<reference evidence="2" key="3">
    <citation type="submission" date="2005-09" db="EMBL/GenBank/DDBJ databases">
        <authorList>
            <person name="Mural R.J."/>
            <person name="Istrail S."/>
            <person name="Sutton G."/>
            <person name="Florea L."/>
            <person name="Halpern A.L."/>
            <person name="Mobarry C.M."/>
            <person name="Lippert R."/>
            <person name="Walenz B."/>
            <person name="Shatkay H."/>
            <person name="Dew I."/>
            <person name="Miller J.R."/>
            <person name="Flanigan M.J."/>
            <person name="Edwards N.J."/>
            <person name="Bolanos R."/>
            <person name="Fasulo D."/>
            <person name="Halldorsson B.V."/>
            <person name="Hannenhalli S."/>
            <person name="Turner R."/>
            <person name="Yooseph S."/>
            <person name="Lu F."/>
            <person name="Nusskern D.R."/>
            <person name="Shue B.C."/>
            <person name="Zheng X.H."/>
            <person name="Zhong F."/>
            <person name="Delcher A.L."/>
            <person name="Huson D.H."/>
            <person name="Kravitz S.A."/>
            <person name="Mouchard L."/>
            <person name="Reinert K."/>
            <person name="Remington K.A."/>
            <person name="Clark A.G."/>
            <person name="Waterman M.S."/>
            <person name="Eichler E.E."/>
            <person name="Adams M.D."/>
            <person name="Hunkapiller M.W."/>
            <person name="Myers E.W."/>
            <person name="Venter J.C."/>
        </authorList>
    </citation>
    <scope>NUCLEOTIDE SEQUENCE</scope>
</reference>
<organism evidence="1">
    <name type="scientific">Homo sapiens</name>
    <name type="common">Human</name>
    <dbReference type="NCBI Taxonomy" id="9606"/>
    <lineage>
        <taxon>Eukaryota</taxon>
        <taxon>Metazoa</taxon>
        <taxon>Chordata</taxon>
        <taxon>Craniata</taxon>
        <taxon>Vertebrata</taxon>
        <taxon>Euteleostomi</taxon>
        <taxon>Mammalia</taxon>
        <taxon>Eutheria</taxon>
        <taxon>Euarchontoglires</taxon>
        <taxon>Primates</taxon>
        <taxon>Haplorrhini</taxon>
        <taxon>Catarrhini</taxon>
        <taxon>Hominidae</taxon>
        <taxon>Homo</taxon>
    </lineage>
</organism>
<sequence>MLVLTSAIPQAKHSFYQAHCLAGGRKFHRLSLGSFCRNNPYSSGQGANVSIQLAAKNVYPNKQGRPTDPLDPLEMDLGHSAFHDFSKQRGVVILSKSWRQCQCPATHHVPVLEKPLCTPLCW</sequence>
<protein>
    <submittedName>
        <fullName evidence="2">HCG1995004</fullName>
    </submittedName>
    <submittedName>
        <fullName evidence="1">cDNA FLJ43864 fis, clone TESTI4007799</fullName>
    </submittedName>
</protein>
<accession>Q6ZUA6</accession>
<evidence type="ECO:0000313" key="1">
    <source>
        <dbReference type="EMBL" id="BAC86320.2"/>
    </source>
</evidence>
<dbReference type="EMBL" id="AK125852">
    <property type="protein sequence ID" value="BAC86320.2"/>
    <property type="molecule type" value="mRNA"/>
</dbReference>